<dbReference type="EMBL" id="FOGJ01000019">
    <property type="protein sequence ID" value="SES11908.1"/>
    <property type="molecule type" value="Genomic_DNA"/>
</dbReference>
<dbReference type="InterPro" id="IPR001792">
    <property type="entry name" value="Acylphosphatase-like_dom"/>
</dbReference>
<dbReference type="GO" id="GO:0003998">
    <property type="term" value="F:acylphosphatase activity"/>
    <property type="evidence" value="ECO:0007669"/>
    <property type="project" value="UniProtKB-EC"/>
</dbReference>
<evidence type="ECO:0000259" key="5">
    <source>
        <dbReference type="PROSITE" id="PS51163"/>
    </source>
</evidence>
<dbReference type="Pfam" id="PF01300">
    <property type="entry name" value="Sua5_yciO_yrdC"/>
    <property type="match status" value="1"/>
</dbReference>
<dbReference type="Pfam" id="PF22521">
    <property type="entry name" value="HypF_C_2"/>
    <property type="match status" value="1"/>
</dbReference>
<comment type="similarity">
    <text evidence="1">Belongs to the carbamoyltransferase HypF family.</text>
</comment>
<evidence type="ECO:0000256" key="2">
    <source>
        <dbReference type="ARBA" id="ARBA00015991"/>
    </source>
</evidence>
<dbReference type="GO" id="GO:0016743">
    <property type="term" value="F:carboxyl- or carbamoyltransferase activity"/>
    <property type="evidence" value="ECO:0007669"/>
    <property type="project" value="TreeGrafter"/>
</dbReference>
<sequence>MAKPFPMILIDMVEKKCVRITVKGLVQGIGFRPFIAECAEELNISGIVKNCGGIVIIVASADNDSLDMFTKSIEINAPAGAVINSIVTEDISVTEFDIECKGYISGDCSFRIADSGSHIDTERLLPPDLAICDTCTKELLDPVNRRYRYPFISCTSCGPRFSIMHTIPYDRDTTTMDIFRMCPDCSYEYTQKGNIRRHAQTISCHRCGPQLKYVEYSIENTLDTNKKTDIKTDIKTDNNTICDGFYTNNMRDADHKVISKRSSKFNEIYSNDKAIYTAIERIKEGKIGAVLDIGGFHFTFSPFLKEPVKKLRIWKSREAKPFAVMFPDIDSIKKYCKVSPKEEELLKSNPRPIVLLNKSKMCDGIPEFADEVLAGSDRVGAMLPCSPLQILLLQETGPLVMTSGNRGGEPIVTDPDIMKSYLGTGGPDFMLTHERKILTPLDDSIYQVNSGVVQIIRRARGLVPWPVDLPFELPQETFAAGGDLKSVFALGKGDKAYLSAHFGDLDDLEAAASYDHAIGHMEALLGIKPTMYVCDKHPAYISSKKAVKLSGDKDRIRHYQHHLSHVMAVAAEHDMTGRFVGIAFDGTGYGEDNSIWGSEFWWCDITKDSGSDHKRNVKIRHLGSLLPVKMIGGDDGSRDALKSLYCYLHEAKLRGYIDSGIIDDLAKRLESVYKDHRAPDIKLLDAALDHNINTIESTSMGRLFDAVCALFGVCCYNSYEGECASKLEICAAGAKMATPLSIDIIKNGIFYMDGVRLIADICNKLLEGEDITDLSLGFHKALSMAAVEVAENIGRFYGYENKNIAIGGGTFLNRILNKDLQMICNDKEYTLYQNSLVPPGDGGLALGQLYLSGCKLEIKD</sequence>
<evidence type="ECO:0000313" key="7">
    <source>
        <dbReference type="Proteomes" id="UP000182584"/>
    </source>
</evidence>
<dbReference type="AlphaFoldDB" id="A0A1H9URC6"/>
<proteinExistence type="inferred from homology"/>
<dbReference type="Pfam" id="PF07503">
    <property type="entry name" value="zf-HYPF"/>
    <property type="match status" value="2"/>
</dbReference>
<dbReference type="Gene3D" id="3.30.420.40">
    <property type="match status" value="1"/>
</dbReference>
<evidence type="ECO:0000259" key="4">
    <source>
        <dbReference type="PROSITE" id="PS51160"/>
    </source>
</evidence>
<dbReference type="PROSITE" id="PS51163">
    <property type="entry name" value="YRDC"/>
    <property type="match status" value="1"/>
</dbReference>
<dbReference type="PANTHER" id="PTHR42959">
    <property type="entry name" value="CARBAMOYLTRANSFERASE"/>
    <property type="match status" value="1"/>
</dbReference>
<dbReference type="InterPro" id="IPR051060">
    <property type="entry name" value="Carbamoyltrans_HypF-like"/>
</dbReference>
<dbReference type="PANTHER" id="PTHR42959:SF1">
    <property type="entry name" value="CARBAMOYLTRANSFERASE HYPF"/>
    <property type="match status" value="1"/>
</dbReference>
<organism evidence="6 7">
    <name type="scientific">Butyrivibrio fibrisolvens</name>
    <dbReference type="NCBI Taxonomy" id="831"/>
    <lineage>
        <taxon>Bacteria</taxon>
        <taxon>Bacillati</taxon>
        <taxon>Bacillota</taxon>
        <taxon>Clostridia</taxon>
        <taxon>Lachnospirales</taxon>
        <taxon>Lachnospiraceae</taxon>
        <taxon>Butyrivibrio</taxon>
    </lineage>
</organism>
<name>A0A1H9URC6_BUTFI</name>
<feature type="domain" description="YrdC-like" evidence="5">
    <location>
        <begin position="272"/>
        <end position="461"/>
    </location>
</feature>
<dbReference type="InterPro" id="IPR036046">
    <property type="entry name" value="Acylphosphatase-like_dom_sf"/>
</dbReference>
<dbReference type="SUPFAM" id="SSF54975">
    <property type="entry name" value="Acylphosphatase/BLUF domain-like"/>
    <property type="match status" value="1"/>
</dbReference>
<dbReference type="eggNOG" id="COG0068">
    <property type="taxonomic scope" value="Bacteria"/>
</dbReference>
<dbReference type="SUPFAM" id="SSF55821">
    <property type="entry name" value="YrdC/RibB"/>
    <property type="match status" value="1"/>
</dbReference>
<accession>A0A1H9URC6</accession>
<evidence type="ECO:0000313" key="6">
    <source>
        <dbReference type="EMBL" id="SES11908.1"/>
    </source>
</evidence>
<keyword evidence="3" id="KW-0378">Hydrolase</keyword>
<feature type="active site" evidence="3">
    <location>
        <position position="50"/>
    </location>
</feature>
<dbReference type="InterPro" id="IPR011125">
    <property type="entry name" value="Znf_HypF"/>
</dbReference>
<dbReference type="Gene3D" id="3.90.870.50">
    <property type="match status" value="1"/>
</dbReference>
<dbReference type="Pfam" id="PF17788">
    <property type="entry name" value="HypF_C"/>
    <property type="match status" value="1"/>
</dbReference>
<dbReference type="OrthoDB" id="9808093at2"/>
<keyword evidence="6" id="KW-0808">Transferase</keyword>
<comment type="catalytic activity">
    <reaction evidence="3">
        <text>an acyl phosphate + H2O = a carboxylate + phosphate + H(+)</text>
        <dbReference type="Rhea" id="RHEA:14965"/>
        <dbReference type="ChEBI" id="CHEBI:15377"/>
        <dbReference type="ChEBI" id="CHEBI:15378"/>
        <dbReference type="ChEBI" id="CHEBI:29067"/>
        <dbReference type="ChEBI" id="CHEBI:43474"/>
        <dbReference type="ChEBI" id="CHEBI:59918"/>
        <dbReference type="EC" id="3.6.1.7"/>
    </reaction>
</comment>
<dbReference type="Pfam" id="PF00708">
    <property type="entry name" value="Acylphosphatase"/>
    <property type="match status" value="1"/>
</dbReference>
<dbReference type="Gene3D" id="3.30.110.120">
    <property type="match status" value="1"/>
</dbReference>
<feature type="domain" description="Acylphosphatase-like" evidence="4">
    <location>
        <begin position="17"/>
        <end position="114"/>
    </location>
</feature>
<gene>
    <name evidence="6" type="ORF">SAMN04487884_11964</name>
</gene>
<dbReference type="InterPro" id="IPR041440">
    <property type="entry name" value="HypF_C"/>
</dbReference>
<evidence type="ECO:0000256" key="3">
    <source>
        <dbReference type="PROSITE-ProRule" id="PRU00520"/>
    </source>
</evidence>
<dbReference type="Proteomes" id="UP000182584">
    <property type="component" value="Unassembled WGS sequence"/>
</dbReference>
<dbReference type="GO" id="GO:0008270">
    <property type="term" value="F:zinc ion binding"/>
    <property type="evidence" value="ECO:0007669"/>
    <property type="project" value="InterPro"/>
</dbReference>
<dbReference type="GO" id="GO:0051604">
    <property type="term" value="P:protein maturation"/>
    <property type="evidence" value="ECO:0007669"/>
    <property type="project" value="TreeGrafter"/>
</dbReference>
<dbReference type="GO" id="GO:0003725">
    <property type="term" value="F:double-stranded RNA binding"/>
    <property type="evidence" value="ECO:0007669"/>
    <property type="project" value="InterPro"/>
</dbReference>
<dbReference type="InterPro" id="IPR017945">
    <property type="entry name" value="DHBP_synth_RibB-like_a/b_dom"/>
</dbReference>
<dbReference type="Gene3D" id="3.90.870.40">
    <property type="match status" value="1"/>
</dbReference>
<feature type="active site" evidence="3">
    <location>
        <position position="32"/>
    </location>
</feature>
<dbReference type="InterPro" id="IPR055128">
    <property type="entry name" value="HypF_C_2"/>
</dbReference>
<evidence type="ECO:0000256" key="1">
    <source>
        <dbReference type="ARBA" id="ARBA00008097"/>
    </source>
</evidence>
<dbReference type="Gene3D" id="3.30.420.360">
    <property type="match status" value="1"/>
</dbReference>
<dbReference type="PROSITE" id="PS51160">
    <property type="entry name" value="ACYLPHOSPHATASE_3"/>
    <property type="match status" value="1"/>
</dbReference>
<reference evidence="6 7" key="1">
    <citation type="submission" date="2016-10" db="EMBL/GenBank/DDBJ databases">
        <authorList>
            <person name="de Groot N.N."/>
        </authorList>
    </citation>
    <scope>NUCLEOTIDE SEQUENCE [LARGE SCALE GENOMIC DNA]</scope>
    <source>
        <strain evidence="6 7">AR40</strain>
    </source>
</reference>
<protein>
    <recommendedName>
        <fullName evidence="2 3">acylphosphatase</fullName>
        <ecNumber evidence="3">3.6.1.7</ecNumber>
    </recommendedName>
</protein>
<dbReference type="InterPro" id="IPR006070">
    <property type="entry name" value="Sua5-like_dom"/>
</dbReference>
<dbReference type="EC" id="3.6.1.7" evidence="3"/>